<proteinExistence type="predicted"/>
<dbReference type="AlphaFoldDB" id="A0A6J4M1U2"/>
<dbReference type="EMBL" id="CADCTY010000913">
    <property type="protein sequence ID" value="CAA9347506.1"/>
    <property type="molecule type" value="Genomic_DNA"/>
</dbReference>
<organism evidence="2">
    <name type="scientific">uncultured Leptolyngbya sp</name>
    <dbReference type="NCBI Taxonomy" id="332963"/>
    <lineage>
        <taxon>Bacteria</taxon>
        <taxon>Bacillati</taxon>
        <taxon>Cyanobacteriota</taxon>
        <taxon>Cyanophyceae</taxon>
        <taxon>Leptolyngbyales</taxon>
        <taxon>Leptolyngbyaceae</taxon>
        <taxon>Leptolyngbya group</taxon>
        <taxon>Leptolyngbya</taxon>
        <taxon>environmental samples</taxon>
    </lineage>
</organism>
<dbReference type="SUPFAM" id="SSF46689">
    <property type="entry name" value="Homeodomain-like"/>
    <property type="match status" value="1"/>
</dbReference>
<feature type="domain" description="Winged helix-turn helix" evidence="1">
    <location>
        <begin position="110"/>
        <end position="163"/>
    </location>
</feature>
<accession>A0A6J4M1U2</accession>
<protein>
    <recommendedName>
        <fullName evidence="1">Winged helix-turn helix domain-containing protein</fullName>
    </recommendedName>
</protein>
<dbReference type="InterPro" id="IPR009057">
    <property type="entry name" value="Homeodomain-like_sf"/>
</dbReference>
<sequence>MSRVSRALPHLSAASVKQKFRSAKNFWQQQKWLVIYNALVDPREAKEIAKHTGVSVSTVHQVISEYNRYGETAIETPGRGGRRSSYLSVAAEGEFLVPFIAQAKLGNITTRATIQAAFEQRVGESVAPSTIYRLLERHHWRKLVPRPHHPEAELEAQAAFKQTSVSR</sequence>
<gene>
    <name evidence="2" type="ORF">AVDCRST_MAG94-2613</name>
</gene>
<evidence type="ECO:0000259" key="1">
    <source>
        <dbReference type="Pfam" id="PF13592"/>
    </source>
</evidence>
<name>A0A6J4M1U2_9CYAN</name>
<evidence type="ECO:0000313" key="2">
    <source>
        <dbReference type="EMBL" id="CAA9347506.1"/>
    </source>
</evidence>
<dbReference type="InterPro" id="IPR025959">
    <property type="entry name" value="Winged_HTH_dom"/>
</dbReference>
<dbReference type="Pfam" id="PF13592">
    <property type="entry name" value="HTH_33"/>
    <property type="match status" value="1"/>
</dbReference>
<reference evidence="2" key="1">
    <citation type="submission" date="2020-02" db="EMBL/GenBank/DDBJ databases">
        <authorList>
            <person name="Meier V. D."/>
        </authorList>
    </citation>
    <scope>NUCLEOTIDE SEQUENCE</scope>
    <source>
        <strain evidence="2">AVDCRST_MAG94</strain>
    </source>
</reference>